<evidence type="ECO:0000256" key="1">
    <source>
        <dbReference type="ARBA" id="ARBA00006096"/>
    </source>
</evidence>
<sequence length="474" mass="45799">MGTISSSGSTIVTANYGRFRRRMTIGIVVLVLLLVGGGVGLGVVLGTDAGTGDVAVAVPDAVLPDLGEADPVLAALSADAPVPDPAVLEAALTPLVTGPPLGPGTTAQVVDVATGAVLYDRDAGAPLTPASTAKLLTATAALTTLDPAETFETRVVAGSVPGEVVLVGGGDPTLSRTEPSLTYPGAPTMADLATQVVAALPAGTPVTRIVVDSSLFSGPLTASGWGPGDAPSSYAAPITATAVDGARVSPGALARSGQPGLDAGAALADALGAPGAAVVLGQAPAGARTLGTVESAPVARLVEQALSQSDNVLAEVLARHVALSRGKPATFEGAARAVVAALDEAGLDVTGVTLADGSGLSREDVVTAELLTALVCGAADGSLGDAAGLLPGLPVAGYDGTLADRGDDDPATAPGTVRAKTGTLLGVNALAGTVVTADGRLLAFAVVADEATGSEVAAEAALDQFAATLAACGC</sequence>
<dbReference type="SUPFAM" id="SSF56601">
    <property type="entry name" value="beta-lactamase/transpeptidase-like"/>
    <property type="match status" value="1"/>
</dbReference>
<dbReference type="InterPro" id="IPR012338">
    <property type="entry name" value="Beta-lactam/transpept-like"/>
</dbReference>
<dbReference type="InterPro" id="IPR000667">
    <property type="entry name" value="Peptidase_S13"/>
</dbReference>
<dbReference type="PANTHER" id="PTHR30023:SF0">
    <property type="entry name" value="PENICILLIN-SENSITIVE CARBOXYPEPTIDASE A"/>
    <property type="match status" value="1"/>
</dbReference>
<feature type="transmembrane region" description="Helical" evidence="3">
    <location>
        <begin position="25"/>
        <end position="45"/>
    </location>
</feature>
<dbReference type="Proteomes" id="UP001233673">
    <property type="component" value="Unassembled WGS sequence"/>
</dbReference>
<dbReference type="Gene3D" id="3.50.80.20">
    <property type="entry name" value="D-Ala-D-Ala carboxypeptidase C, peptidase S13"/>
    <property type="match status" value="1"/>
</dbReference>
<evidence type="ECO:0000256" key="2">
    <source>
        <dbReference type="ARBA" id="ARBA00022801"/>
    </source>
</evidence>
<keyword evidence="3" id="KW-1133">Transmembrane helix</keyword>
<evidence type="ECO:0000313" key="4">
    <source>
        <dbReference type="EMBL" id="MDP5184037.1"/>
    </source>
</evidence>
<comment type="caution">
    <text evidence="4">The sequence shown here is derived from an EMBL/GenBank/DDBJ whole genome shotgun (WGS) entry which is preliminary data.</text>
</comment>
<dbReference type="PANTHER" id="PTHR30023">
    <property type="entry name" value="D-ALANYL-D-ALANINE CARBOXYPEPTIDASE"/>
    <property type="match status" value="1"/>
</dbReference>
<evidence type="ECO:0000256" key="3">
    <source>
        <dbReference type="SAM" id="Phobius"/>
    </source>
</evidence>
<dbReference type="GO" id="GO:0009002">
    <property type="term" value="F:serine-type D-Ala-D-Ala carboxypeptidase activity"/>
    <property type="evidence" value="ECO:0007669"/>
    <property type="project" value="UniProtKB-EC"/>
</dbReference>
<accession>A0ABT9IEM5</accession>
<gene>
    <name evidence="4" type="primary">dacB</name>
    <name evidence="4" type="ORF">QOZ88_15470</name>
</gene>
<keyword evidence="5" id="KW-1185">Reference proteome</keyword>
<keyword evidence="2 4" id="KW-0378">Hydrolase</keyword>
<evidence type="ECO:0000313" key="5">
    <source>
        <dbReference type="Proteomes" id="UP001233673"/>
    </source>
</evidence>
<dbReference type="Gene3D" id="3.40.710.10">
    <property type="entry name" value="DD-peptidase/beta-lactamase superfamily"/>
    <property type="match status" value="2"/>
</dbReference>
<keyword evidence="3" id="KW-0472">Membrane</keyword>
<dbReference type="Pfam" id="PF02113">
    <property type="entry name" value="Peptidase_S13"/>
    <property type="match status" value="2"/>
</dbReference>
<name>A0ABT9IEM5_9ACTN</name>
<dbReference type="NCBIfam" id="TIGR00666">
    <property type="entry name" value="PBP4"/>
    <property type="match status" value="1"/>
</dbReference>
<dbReference type="PRINTS" id="PR00922">
    <property type="entry name" value="DADACBPTASE3"/>
</dbReference>
<dbReference type="EMBL" id="JASNFN010000019">
    <property type="protein sequence ID" value="MDP5184037.1"/>
    <property type="molecule type" value="Genomic_DNA"/>
</dbReference>
<dbReference type="RefSeq" id="WP_306000634.1">
    <property type="nucleotide sequence ID" value="NZ_JASNFN010000019.1"/>
</dbReference>
<proteinExistence type="inferred from homology"/>
<comment type="similarity">
    <text evidence="1">Belongs to the peptidase S13 family.</text>
</comment>
<keyword evidence="4" id="KW-0645">Protease</keyword>
<dbReference type="EC" id="3.4.16.4" evidence="4"/>
<organism evidence="4 5">
    <name type="scientific">Blastococcus carthaginiensis</name>
    <dbReference type="NCBI Taxonomy" id="3050034"/>
    <lineage>
        <taxon>Bacteria</taxon>
        <taxon>Bacillati</taxon>
        <taxon>Actinomycetota</taxon>
        <taxon>Actinomycetes</taxon>
        <taxon>Geodermatophilales</taxon>
        <taxon>Geodermatophilaceae</taxon>
        <taxon>Blastococcus</taxon>
    </lineage>
</organism>
<keyword evidence="3" id="KW-0812">Transmembrane</keyword>
<keyword evidence="4" id="KW-0121">Carboxypeptidase</keyword>
<reference evidence="5" key="1">
    <citation type="submission" date="2023-05" db="EMBL/GenBank/DDBJ databases">
        <title>Draft genome of Pseudofrankia sp. BMG5.37.</title>
        <authorList>
            <person name="Gtari M."/>
            <person name="Ghodhbane F."/>
            <person name="Sbissi I."/>
        </authorList>
    </citation>
    <scope>NUCLEOTIDE SEQUENCE [LARGE SCALE GENOMIC DNA]</scope>
    <source>
        <strain evidence="5">BMG 814</strain>
    </source>
</reference>
<protein>
    <submittedName>
        <fullName evidence="4">D-alanyl-D-alanine carboxypeptidase/D-alanyl-D-alanine-endopeptidase</fullName>
        <ecNumber evidence="4">3.4.16.4</ecNumber>
    </submittedName>
</protein>